<accession>A0ABU3D827</accession>
<feature type="domain" description="Beta-mannosidase-like galactose-binding" evidence="3">
    <location>
        <begin position="1023"/>
        <end position="1093"/>
    </location>
</feature>
<evidence type="ECO:0000256" key="2">
    <source>
        <dbReference type="ARBA" id="ARBA00022801"/>
    </source>
</evidence>
<comment type="caution">
    <text evidence="4">The sequence shown here is derived from an EMBL/GenBank/DDBJ whole genome shotgun (WGS) entry which is preliminary data.</text>
</comment>
<keyword evidence="1" id="KW-0732">Signal</keyword>
<dbReference type="PANTHER" id="PTHR43817:SF1">
    <property type="entry name" value="HYDROLASE, FAMILY 43, PUTATIVE (AFU_ORTHOLOGUE AFUA_3G01660)-RELATED"/>
    <property type="match status" value="1"/>
</dbReference>
<dbReference type="NCBIfam" id="NF045579">
    <property type="entry name" value="rhamnoside_JR"/>
    <property type="match status" value="1"/>
</dbReference>
<dbReference type="Proteomes" id="UP001262582">
    <property type="component" value="Unassembled WGS sequence"/>
</dbReference>
<dbReference type="PANTHER" id="PTHR43817">
    <property type="entry name" value="GLYCOSYL HYDROLASE"/>
    <property type="match status" value="1"/>
</dbReference>
<dbReference type="RefSeq" id="WP_311503945.1">
    <property type="nucleotide sequence ID" value="NZ_JAVRHK010000010.1"/>
</dbReference>
<name>A0ABU3D827_9FLAO</name>
<sequence length="1134" mass="129621">MLKKYLLIIILSSGIFSIQNIFAQKDFQPDYESSRPWVYWYWMQSAYSKEGITADLEAMKDAGIAGAYLMSIKGPTDPPLMDPPILQLSDKWWELVHFAITEADRLDLKIAMHASDGFAVAGGPWIEPEHSMQKVVWTDTILTGGKDFNIQLEQPENYEGYYEDIAVFAIPQQTQEITSSELQPKVTSTLNDFDASFLTYPGKSDEFKMYEKGWVQYEFDQPFTCKSINIESKGVNYQAHRLRILVSDDGENFRDLGRLMAPRHGWQDWGIPYTHSIEPTKAKYFRFVYDPEGTEPGAEDLDAAKWKQSLKVSKIILSNQPKIDNYQGKSGLVWRISPETAQIPAEDFIPEAQMINISENLDENGRLNWNAPDGDWNIMRFGHTSTGQENETGGGGKGLEVDKFDPEAVKFQFQKWFGKSAEIAGANRVPEVLSILHIDSWEAGSQNWSTVFRKEFKERRGYDLVNFLPVMAGVPIESQETSEQVLYDVRKTISELIVDNFFGTMQAEADKLGVKFSSENVAPTMVSDALMHFKNVDFPGGEFWLRSPTHDKPNDMLDAISGGHIYGKHIIQAEAFTELRMDWDEDPELLKPMADRNYALGINRFFYHVFVHNPWTDRKPGMTLDGIGTYFQRDQTWWEPGKAWVEYCRRVQFQLQKGIPVVDLAVFTGEELPSRAVLPDRLLPFIPNIFGEKRIVSEKERLENKGQPTAKMPKEVTYSKNVTDLTDWVNSMNGYKYDSFNPDVLLNEAKVVNGKIKFKGDIEYKTLLFPGSRKMSPNLMISTEVAQKILELIKTGATVFIAEKPTRISGFSNEENRNKWQSIIDEIWSGYKENIGSEKSNSWNIGKGKVIQLPYYEPNFNEIGVAPDVLFPGADRQIAENYAWHHRTTGKEEIYFISNQNGEEREVEISLRVSGKLPYQYDPVTDETIALKEWRIENGRTVLPLKFSKNGSLFIILKEDTEKQKAKNGKNWASFKAEKVLNENWQIQFDKEYYGPADALSVNQLFDWSTSKSDSIKYYSGTAVYTKTFQYKGKTEDIWLNLGEFSDIAEVSVNGKEIGVVWTFPHRIDISGALKKGVNKLEIKITNTWRNRLIGDQKLSEEERLTWTTAPYRLEGEDLLEAGLLGPVKLEKAE</sequence>
<reference evidence="4 5" key="1">
    <citation type="submission" date="2023-09" db="EMBL/GenBank/DDBJ databases">
        <authorList>
            <person name="Rey-Velasco X."/>
        </authorList>
    </citation>
    <scope>NUCLEOTIDE SEQUENCE [LARGE SCALE GENOMIC DNA]</scope>
    <source>
        <strain evidence="4 5">F117</strain>
    </source>
</reference>
<evidence type="ECO:0000313" key="4">
    <source>
        <dbReference type="EMBL" id="MDT0677601.1"/>
    </source>
</evidence>
<dbReference type="Pfam" id="PF22666">
    <property type="entry name" value="Glyco_hydro_2_N2"/>
    <property type="match status" value="1"/>
</dbReference>
<gene>
    <name evidence="4" type="ORF">RM539_13520</name>
</gene>
<dbReference type="EMBL" id="JAVRHK010000010">
    <property type="protein sequence ID" value="MDT0677601.1"/>
    <property type="molecule type" value="Genomic_DNA"/>
</dbReference>
<evidence type="ECO:0000313" key="5">
    <source>
        <dbReference type="Proteomes" id="UP001262582"/>
    </source>
</evidence>
<evidence type="ECO:0000256" key="1">
    <source>
        <dbReference type="ARBA" id="ARBA00022729"/>
    </source>
</evidence>
<keyword evidence="2 4" id="KW-0378">Hydrolase</keyword>
<dbReference type="Gene3D" id="2.60.120.260">
    <property type="entry name" value="Galactose-binding domain-like"/>
    <property type="match status" value="2"/>
</dbReference>
<evidence type="ECO:0000259" key="3">
    <source>
        <dbReference type="Pfam" id="PF22666"/>
    </source>
</evidence>
<protein>
    <submittedName>
        <fullName evidence="4">Glycosyl hydrolase</fullName>
    </submittedName>
</protein>
<keyword evidence="5" id="KW-1185">Reference proteome</keyword>
<dbReference type="SUPFAM" id="SSF49785">
    <property type="entry name" value="Galactose-binding domain-like"/>
    <property type="match status" value="1"/>
</dbReference>
<dbReference type="InterPro" id="IPR008979">
    <property type="entry name" value="Galactose-bd-like_sf"/>
</dbReference>
<dbReference type="Pfam" id="PF17132">
    <property type="entry name" value="Glyco_hydro_106"/>
    <property type="match status" value="2"/>
</dbReference>
<organism evidence="4 5">
    <name type="scientific">Autumnicola musiva</name>
    <dbReference type="NCBI Taxonomy" id="3075589"/>
    <lineage>
        <taxon>Bacteria</taxon>
        <taxon>Pseudomonadati</taxon>
        <taxon>Bacteroidota</taxon>
        <taxon>Flavobacteriia</taxon>
        <taxon>Flavobacteriales</taxon>
        <taxon>Flavobacteriaceae</taxon>
        <taxon>Autumnicola</taxon>
    </lineage>
</organism>
<dbReference type="InterPro" id="IPR054593">
    <property type="entry name" value="Beta-mannosidase-like_N2"/>
</dbReference>
<proteinExistence type="predicted"/>
<dbReference type="GO" id="GO:0016787">
    <property type="term" value="F:hydrolase activity"/>
    <property type="evidence" value="ECO:0007669"/>
    <property type="project" value="UniProtKB-KW"/>
</dbReference>